<accession>Q4SFF8</accession>
<dbReference type="KEGG" id="tng:GSTEN00019118G001"/>
<sequence length="63" mass="6732">MARVRGLTRQTSSCSAFVKLTQQEAAAPSGRVASFCTTVFKEIGPSTHFQKALANFALLAVQT</sequence>
<organism evidence="1">
    <name type="scientific">Tetraodon nigroviridis</name>
    <name type="common">Spotted green pufferfish</name>
    <name type="synonym">Chelonodon nigroviridis</name>
    <dbReference type="NCBI Taxonomy" id="99883"/>
    <lineage>
        <taxon>Eukaryota</taxon>
        <taxon>Metazoa</taxon>
        <taxon>Chordata</taxon>
        <taxon>Craniata</taxon>
        <taxon>Vertebrata</taxon>
        <taxon>Euteleostomi</taxon>
        <taxon>Actinopterygii</taxon>
        <taxon>Neopterygii</taxon>
        <taxon>Teleostei</taxon>
        <taxon>Neoteleostei</taxon>
        <taxon>Acanthomorphata</taxon>
        <taxon>Eupercaria</taxon>
        <taxon>Tetraodontiformes</taxon>
        <taxon>Tetradontoidea</taxon>
        <taxon>Tetraodontidae</taxon>
        <taxon>Tetraodon</taxon>
    </lineage>
</organism>
<evidence type="ECO:0000313" key="1">
    <source>
        <dbReference type="EMBL" id="CAG00624.1"/>
    </source>
</evidence>
<reference evidence="1" key="1">
    <citation type="journal article" date="2004" name="Nature">
        <title>Genome duplication in the teleost fish Tetraodon nigroviridis reveals the early vertebrate proto-karyotype.</title>
        <authorList>
            <person name="Jaillon O."/>
            <person name="Aury J.-M."/>
            <person name="Brunet F."/>
            <person name="Petit J.-L."/>
            <person name="Stange-Thomann N."/>
            <person name="Mauceli E."/>
            <person name="Bouneau L."/>
            <person name="Fischer C."/>
            <person name="Ozouf-Costaz C."/>
            <person name="Bernot A."/>
            <person name="Nicaud S."/>
            <person name="Jaffe D."/>
            <person name="Fisher S."/>
            <person name="Lutfalla G."/>
            <person name="Dossat C."/>
            <person name="Segurens B."/>
            <person name="Dasilva C."/>
            <person name="Salanoubat M."/>
            <person name="Levy M."/>
            <person name="Boudet N."/>
            <person name="Castellano S."/>
            <person name="Anthouard V."/>
            <person name="Jubin C."/>
            <person name="Castelli V."/>
            <person name="Katinka M."/>
            <person name="Vacherie B."/>
            <person name="Biemont C."/>
            <person name="Skalli Z."/>
            <person name="Cattolico L."/>
            <person name="Poulain J."/>
            <person name="De Berardinis V."/>
            <person name="Cruaud C."/>
            <person name="Duprat S."/>
            <person name="Brottier P."/>
            <person name="Coutanceau J.-P."/>
            <person name="Gouzy J."/>
            <person name="Parra G."/>
            <person name="Lardier G."/>
            <person name="Chapple C."/>
            <person name="McKernan K.J."/>
            <person name="McEwan P."/>
            <person name="Bosak S."/>
            <person name="Kellis M."/>
            <person name="Volff J.-N."/>
            <person name="Guigo R."/>
            <person name="Zody M.C."/>
            <person name="Mesirov J."/>
            <person name="Lindblad-Toh K."/>
            <person name="Birren B."/>
            <person name="Nusbaum C."/>
            <person name="Kahn D."/>
            <person name="Robinson-Rechavi M."/>
            <person name="Laudet V."/>
            <person name="Schachter V."/>
            <person name="Quetier F."/>
            <person name="Saurin W."/>
            <person name="Scarpelli C."/>
            <person name="Wincker P."/>
            <person name="Lander E.S."/>
            <person name="Weissenbach J."/>
            <person name="Roest Crollius H."/>
        </authorList>
    </citation>
    <scope>NUCLEOTIDE SEQUENCE [LARGE SCALE GENOMIC DNA]</scope>
</reference>
<comment type="caution">
    <text evidence="1">The sequence shown here is derived from an EMBL/GenBank/DDBJ whole genome shotgun (WGS) entry which is preliminary data.</text>
</comment>
<dbReference type="AlphaFoldDB" id="Q4SFF8"/>
<name>Q4SFF8_TETNG</name>
<reference evidence="1" key="2">
    <citation type="submission" date="2004-02" db="EMBL/GenBank/DDBJ databases">
        <authorList>
            <consortium name="Genoscope"/>
            <consortium name="Whitehead Institute Centre for Genome Research"/>
        </authorList>
    </citation>
    <scope>NUCLEOTIDE SEQUENCE</scope>
</reference>
<gene>
    <name evidence="1" type="ORF">GSTENG00019118001</name>
</gene>
<proteinExistence type="predicted"/>
<protein>
    <submittedName>
        <fullName evidence="1">(spotted green pufferfish) hypothetical protein</fullName>
    </submittedName>
</protein>
<dbReference type="EMBL" id="CAAE01014603">
    <property type="protein sequence ID" value="CAG00624.1"/>
    <property type="molecule type" value="Genomic_DNA"/>
</dbReference>